<sequence length="30" mass="3456">MMISSTTAYLDSTEKRLTPLRWHKSSSTKV</sequence>
<evidence type="ECO:0000313" key="1">
    <source>
        <dbReference type="EMBL" id="KAJ6640389.1"/>
    </source>
</evidence>
<keyword evidence="2" id="KW-1185">Reference proteome</keyword>
<dbReference type="Proteomes" id="UP001151699">
    <property type="component" value="Chromosome X"/>
</dbReference>
<evidence type="ECO:0000313" key="2">
    <source>
        <dbReference type="Proteomes" id="UP001151699"/>
    </source>
</evidence>
<dbReference type="EMBL" id="WJQU01000003">
    <property type="protein sequence ID" value="KAJ6640389.1"/>
    <property type="molecule type" value="Genomic_DNA"/>
</dbReference>
<reference evidence="1" key="1">
    <citation type="submission" date="2022-07" db="EMBL/GenBank/DDBJ databases">
        <authorList>
            <person name="Trinca V."/>
            <person name="Uliana J.V.C."/>
            <person name="Torres T.T."/>
            <person name="Ward R.J."/>
            <person name="Monesi N."/>
        </authorList>
    </citation>
    <scope>NUCLEOTIDE SEQUENCE</scope>
    <source>
        <strain evidence="1">HSMRA1968</strain>
        <tissue evidence="1">Whole embryos</tissue>
    </source>
</reference>
<gene>
    <name evidence="1" type="ORF">Bhyg_13140</name>
</gene>
<name>A0A9Q0N091_9DIPT</name>
<proteinExistence type="predicted"/>
<comment type="caution">
    <text evidence="1">The sequence shown here is derived from an EMBL/GenBank/DDBJ whole genome shotgun (WGS) entry which is preliminary data.</text>
</comment>
<protein>
    <submittedName>
        <fullName evidence="1">Uncharacterized protein</fullName>
    </submittedName>
</protein>
<organism evidence="1 2">
    <name type="scientific">Pseudolycoriella hygida</name>
    <dbReference type="NCBI Taxonomy" id="35572"/>
    <lineage>
        <taxon>Eukaryota</taxon>
        <taxon>Metazoa</taxon>
        <taxon>Ecdysozoa</taxon>
        <taxon>Arthropoda</taxon>
        <taxon>Hexapoda</taxon>
        <taxon>Insecta</taxon>
        <taxon>Pterygota</taxon>
        <taxon>Neoptera</taxon>
        <taxon>Endopterygota</taxon>
        <taxon>Diptera</taxon>
        <taxon>Nematocera</taxon>
        <taxon>Sciaroidea</taxon>
        <taxon>Sciaridae</taxon>
        <taxon>Pseudolycoriella</taxon>
    </lineage>
</organism>
<dbReference type="AlphaFoldDB" id="A0A9Q0N091"/>
<accession>A0A9Q0N091</accession>